<evidence type="ECO:0000256" key="1">
    <source>
        <dbReference type="ARBA" id="ARBA00022801"/>
    </source>
</evidence>
<dbReference type="GO" id="GO:0016787">
    <property type="term" value="F:hydrolase activity"/>
    <property type="evidence" value="ECO:0007669"/>
    <property type="project" value="UniProtKB-KW"/>
</dbReference>
<proteinExistence type="predicted"/>
<dbReference type="SUPFAM" id="SSF53474">
    <property type="entry name" value="alpha/beta-Hydrolases"/>
    <property type="match status" value="1"/>
</dbReference>
<feature type="domain" description="Alpha/beta hydrolase fold-3" evidence="2">
    <location>
        <begin position="109"/>
        <end position="327"/>
    </location>
</feature>
<sequence length="354" mass="39608">MSRLNLSFSERIGIGFGFILGLIRATFDVLAVPFQRSNGPISLKRHLMLIFLRVFPSSFSPRAMVSFSPSTDETYRKVLKQECLEPESIYLDDGTPVHFLGDPNAENTLLYFHGGGYVVPPTDAHFQLLLETLQRIEEHGGKLRVLFLQYDLAVISTYPRQLQQASALLKYALNTLGKKPEQILLAGDSAGGNLLLALLSHILHPHPQVDSIKFDGRFSSVALLSPWITFNTVKTPSMRLNRYKDVLALSIITEWASLFAGNAPLDAYLQPHEAPGDWFRGLPVKNLLLMAGADEVFVDHLREFGGILRDVFPPTTIEIVKDEAHCHLILESLMGESNSKQRAIFQDWIIKSVV</sequence>
<organism evidence="3 4">
    <name type="scientific">Penicillium steckii</name>
    <dbReference type="NCBI Taxonomy" id="303698"/>
    <lineage>
        <taxon>Eukaryota</taxon>
        <taxon>Fungi</taxon>
        <taxon>Dikarya</taxon>
        <taxon>Ascomycota</taxon>
        <taxon>Pezizomycotina</taxon>
        <taxon>Eurotiomycetes</taxon>
        <taxon>Eurotiomycetidae</taxon>
        <taxon>Eurotiales</taxon>
        <taxon>Aspergillaceae</taxon>
        <taxon>Penicillium</taxon>
    </lineage>
</organism>
<dbReference type="GO" id="GO:0072330">
    <property type="term" value="P:monocarboxylic acid biosynthetic process"/>
    <property type="evidence" value="ECO:0007669"/>
    <property type="project" value="UniProtKB-ARBA"/>
</dbReference>
<dbReference type="AlphaFoldDB" id="A0A1V6SRU7"/>
<dbReference type="Gene3D" id="3.40.50.1820">
    <property type="entry name" value="alpha/beta hydrolase"/>
    <property type="match status" value="1"/>
</dbReference>
<dbReference type="PANTHER" id="PTHR48081">
    <property type="entry name" value="AB HYDROLASE SUPERFAMILY PROTEIN C4A8.06C"/>
    <property type="match status" value="1"/>
</dbReference>
<evidence type="ECO:0000259" key="2">
    <source>
        <dbReference type="Pfam" id="PF07859"/>
    </source>
</evidence>
<comment type="caution">
    <text evidence="3">The sequence shown here is derived from an EMBL/GenBank/DDBJ whole genome shotgun (WGS) entry which is preliminary data.</text>
</comment>
<dbReference type="Pfam" id="PF07859">
    <property type="entry name" value="Abhydrolase_3"/>
    <property type="match status" value="1"/>
</dbReference>
<dbReference type="STRING" id="303698.A0A1V6SRU7"/>
<dbReference type="EMBL" id="MLKD01000023">
    <property type="protein sequence ID" value="OQE16762.1"/>
    <property type="molecule type" value="Genomic_DNA"/>
</dbReference>
<dbReference type="OrthoDB" id="2152029at2759"/>
<dbReference type="InterPro" id="IPR050300">
    <property type="entry name" value="GDXG_lipolytic_enzyme"/>
</dbReference>
<accession>A0A1V6SRU7</accession>
<dbReference type="GO" id="GO:0017000">
    <property type="term" value="P:antibiotic biosynthetic process"/>
    <property type="evidence" value="ECO:0007669"/>
    <property type="project" value="UniProtKB-ARBA"/>
</dbReference>
<keyword evidence="4" id="KW-1185">Reference proteome</keyword>
<evidence type="ECO:0000313" key="3">
    <source>
        <dbReference type="EMBL" id="OQE16762.1"/>
    </source>
</evidence>
<name>A0A1V6SRU7_9EURO</name>
<gene>
    <name evidence="3" type="ORF">PENSTE_c023G10172</name>
</gene>
<keyword evidence="1" id="KW-0378">Hydrolase</keyword>
<protein>
    <recommendedName>
        <fullName evidence="2">Alpha/beta hydrolase fold-3 domain-containing protein</fullName>
    </recommendedName>
</protein>
<evidence type="ECO:0000313" key="4">
    <source>
        <dbReference type="Proteomes" id="UP000191285"/>
    </source>
</evidence>
<dbReference type="PANTHER" id="PTHR48081:SF31">
    <property type="entry name" value="STERYL ACETYL HYDROLASE MUG81-RELATED"/>
    <property type="match status" value="1"/>
</dbReference>
<reference evidence="4" key="1">
    <citation type="journal article" date="2017" name="Nat. Microbiol.">
        <title>Global analysis of biosynthetic gene clusters reveals vast potential of secondary metabolite production in Penicillium species.</title>
        <authorList>
            <person name="Nielsen J.C."/>
            <person name="Grijseels S."/>
            <person name="Prigent S."/>
            <person name="Ji B."/>
            <person name="Dainat J."/>
            <person name="Nielsen K.F."/>
            <person name="Frisvad J.C."/>
            <person name="Workman M."/>
            <person name="Nielsen J."/>
        </authorList>
    </citation>
    <scope>NUCLEOTIDE SEQUENCE [LARGE SCALE GENOMIC DNA]</scope>
    <source>
        <strain evidence="4">IBT 24891</strain>
    </source>
</reference>
<dbReference type="Proteomes" id="UP000191285">
    <property type="component" value="Unassembled WGS sequence"/>
</dbReference>
<dbReference type="InterPro" id="IPR013094">
    <property type="entry name" value="AB_hydrolase_3"/>
</dbReference>
<dbReference type="InterPro" id="IPR029058">
    <property type="entry name" value="AB_hydrolase_fold"/>
</dbReference>